<reference evidence="1 2" key="1">
    <citation type="journal article" date="2016" name="Mol. Biol. Evol.">
        <title>Comparative Genomics of Early-Diverging Mushroom-Forming Fungi Provides Insights into the Origins of Lignocellulose Decay Capabilities.</title>
        <authorList>
            <person name="Nagy L.G."/>
            <person name="Riley R."/>
            <person name="Tritt A."/>
            <person name="Adam C."/>
            <person name="Daum C."/>
            <person name="Floudas D."/>
            <person name="Sun H."/>
            <person name="Yadav J.S."/>
            <person name="Pangilinan J."/>
            <person name="Larsson K.H."/>
            <person name="Matsuura K."/>
            <person name="Barry K."/>
            <person name="Labutti K."/>
            <person name="Kuo R."/>
            <person name="Ohm R.A."/>
            <person name="Bhattacharya S.S."/>
            <person name="Shirouzu T."/>
            <person name="Yoshinaga Y."/>
            <person name="Martin F.M."/>
            <person name="Grigoriev I.V."/>
            <person name="Hibbett D.S."/>
        </authorList>
    </citation>
    <scope>NUCLEOTIDE SEQUENCE [LARGE SCALE GENOMIC DNA]</scope>
    <source>
        <strain evidence="1 2">HHB12029</strain>
    </source>
</reference>
<gene>
    <name evidence="1" type="ORF">EXIGLDRAFT_780673</name>
</gene>
<proteinExistence type="predicted"/>
<dbReference type="EMBL" id="KV426459">
    <property type="protein sequence ID" value="KZV80686.1"/>
    <property type="molecule type" value="Genomic_DNA"/>
</dbReference>
<organism evidence="1 2">
    <name type="scientific">Exidia glandulosa HHB12029</name>
    <dbReference type="NCBI Taxonomy" id="1314781"/>
    <lineage>
        <taxon>Eukaryota</taxon>
        <taxon>Fungi</taxon>
        <taxon>Dikarya</taxon>
        <taxon>Basidiomycota</taxon>
        <taxon>Agaricomycotina</taxon>
        <taxon>Agaricomycetes</taxon>
        <taxon>Auriculariales</taxon>
        <taxon>Exidiaceae</taxon>
        <taxon>Exidia</taxon>
    </lineage>
</organism>
<evidence type="ECO:0000313" key="1">
    <source>
        <dbReference type="EMBL" id="KZV80686.1"/>
    </source>
</evidence>
<accession>A0A165BHZ9</accession>
<dbReference type="InParanoid" id="A0A165BHZ9"/>
<keyword evidence="2" id="KW-1185">Reference proteome</keyword>
<dbReference type="AlphaFoldDB" id="A0A165BHZ9"/>
<evidence type="ECO:0000313" key="2">
    <source>
        <dbReference type="Proteomes" id="UP000077266"/>
    </source>
</evidence>
<protein>
    <submittedName>
        <fullName evidence="1">Uncharacterized protein</fullName>
    </submittedName>
</protein>
<dbReference type="Proteomes" id="UP000077266">
    <property type="component" value="Unassembled WGS sequence"/>
</dbReference>
<feature type="non-terminal residue" evidence="1">
    <location>
        <position position="72"/>
    </location>
</feature>
<dbReference type="OrthoDB" id="2559662at2759"/>
<sequence>MLKETEANISALSPPASASTRYVHFANQVKNVGFNNALNEVILLAHLAHASDRVYVFRPMLLQRRPTLPSQT</sequence>
<name>A0A165BHZ9_EXIGL</name>